<dbReference type="STRING" id="4829.A0A170AP19"/>
<accession>A0A170AP19</accession>
<dbReference type="OMA" id="DSHNETF"/>
<organism evidence="1">
    <name type="scientific">Absidia glauca</name>
    <name type="common">Pin mould</name>
    <dbReference type="NCBI Taxonomy" id="4829"/>
    <lineage>
        <taxon>Eukaryota</taxon>
        <taxon>Fungi</taxon>
        <taxon>Fungi incertae sedis</taxon>
        <taxon>Mucoromycota</taxon>
        <taxon>Mucoromycotina</taxon>
        <taxon>Mucoromycetes</taxon>
        <taxon>Mucorales</taxon>
        <taxon>Cunninghamellaceae</taxon>
        <taxon>Absidia</taxon>
    </lineage>
</organism>
<evidence type="ECO:0000313" key="2">
    <source>
        <dbReference type="Proteomes" id="UP000078561"/>
    </source>
</evidence>
<dbReference type="AlphaFoldDB" id="A0A170AP19"/>
<evidence type="ECO:0000313" key="1">
    <source>
        <dbReference type="EMBL" id="SAM07889.1"/>
    </source>
</evidence>
<sequence length="535" mass="59164">MTGILNSSGVAKTHKGESITINSTDGYFQCPCKTRYQSCSGFRRHLKNKKCQVLASIVFALISFFLETVDLEDESGSAGTSDEELLGGCDVLMPVVPKIPTITSQPMPLIGRKYDHAVIHSCNGSEWTTEEQQRTVNIMDAYGLRPIAIINEHQVETNALTHSSNLPACINGDMKITATAPLKKRKLDSVSGLVCLDASLIGALSSGPYADHFLNEPYIELNDELATFLNQDWSVYPNLRFACSRLLAGMLFLNTGTGKILVANSIEVYARDRNMDSHNETFKASKNKTPISSLPPKVCRYRNVWPTTLTDVDGMKLVLGTKTFNALVTSSLRLDKHFEPEIGPGTCHFVLENDLQSLNTKIFIKEEAWKAAKVLAENKSANFISCYDIVYQMRQLRTRFHHQSAYLCCRSSNETTDDITTRPYTVFTLAGFDNARENSNYRSGAQLFRQVALAVIQGSNMLTKVYVDGLLRNTKAGNVKDILSAIGDLCNESSTISIIGNSDLNKHLEKLATLLSTHISTANQSISKAVAQRYQ</sequence>
<name>A0A170AP19_ABSGL</name>
<dbReference type="InParanoid" id="A0A170AP19"/>
<reference evidence="1" key="1">
    <citation type="submission" date="2016-04" db="EMBL/GenBank/DDBJ databases">
        <authorList>
            <person name="Evans L.H."/>
            <person name="Alamgir A."/>
            <person name="Owens N."/>
            <person name="Weber N.D."/>
            <person name="Virtaneva K."/>
            <person name="Barbian K."/>
            <person name="Babar A."/>
            <person name="Rosenke K."/>
        </authorList>
    </citation>
    <scope>NUCLEOTIDE SEQUENCE [LARGE SCALE GENOMIC DNA]</scope>
    <source>
        <strain evidence="1">CBS 101.48</strain>
    </source>
</reference>
<dbReference type="Proteomes" id="UP000078561">
    <property type="component" value="Unassembled WGS sequence"/>
</dbReference>
<dbReference type="EMBL" id="LT554871">
    <property type="protein sequence ID" value="SAM07889.1"/>
    <property type="molecule type" value="Genomic_DNA"/>
</dbReference>
<gene>
    <name evidence="1" type="primary">ABSGL_13547.1 scaffold 14267</name>
</gene>
<protein>
    <submittedName>
        <fullName evidence="1">Uncharacterized protein</fullName>
    </submittedName>
</protein>
<dbReference type="OrthoDB" id="2250876at2759"/>
<proteinExistence type="predicted"/>
<keyword evidence="2" id="KW-1185">Reference proteome</keyword>